<protein>
    <submittedName>
        <fullName evidence="6">Synaptotagmin 8</fullName>
    </submittedName>
</protein>
<dbReference type="GO" id="GO:0000149">
    <property type="term" value="F:SNARE binding"/>
    <property type="evidence" value="ECO:0007669"/>
    <property type="project" value="TreeGrafter"/>
</dbReference>
<dbReference type="GO" id="GO:0005544">
    <property type="term" value="F:calcium-dependent phospholipid binding"/>
    <property type="evidence" value="ECO:0007669"/>
    <property type="project" value="TreeGrafter"/>
</dbReference>
<dbReference type="CDD" id="cd08402">
    <property type="entry name" value="C2B_Synaptotagmin-1"/>
    <property type="match status" value="1"/>
</dbReference>
<dbReference type="InterPro" id="IPR000008">
    <property type="entry name" value="C2_dom"/>
</dbReference>
<organism evidence="6 7">
    <name type="scientific">Labrus bergylta</name>
    <name type="common">ballan wrasse</name>
    <dbReference type="NCBI Taxonomy" id="56723"/>
    <lineage>
        <taxon>Eukaryota</taxon>
        <taxon>Metazoa</taxon>
        <taxon>Chordata</taxon>
        <taxon>Craniata</taxon>
        <taxon>Vertebrata</taxon>
        <taxon>Euteleostomi</taxon>
        <taxon>Actinopterygii</taxon>
        <taxon>Neopterygii</taxon>
        <taxon>Teleostei</taxon>
        <taxon>Neoteleostei</taxon>
        <taxon>Acanthomorphata</taxon>
        <taxon>Eupercaria</taxon>
        <taxon>Labriformes</taxon>
        <taxon>Labridae</taxon>
        <taxon>Labrus</taxon>
    </lineage>
</organism>
<dbReference type="GO" id="GO:0048791">
    <property type="term" value="P:calcium ion-regulated exocytosis of neurotransmitter"/>
    <property type="evidence" value="ECO:0007669"/>
    <property type="project" value="TreeGrafter"/>
</dbReference>
<dbReference type="FunFam" id="2.60.40.150:FF:000016">
    <property type="entry name" value="Synaptotagmin 1"/>
    <property type="match status" value="1"/>
</dbReference>
<keyword evidence="4" id="KW-0472">Membrane</keyword>
<dbReference type="OrthoDB" id="67700at2759"/>
<name>A0A3Q3EEH3_9LABR</name>
<keyword evidence="2" id="KW-0677">Repeat</keyword>
<keyword evidence="4" id="KW-1133">Transmembrane helix</keyword>
<reference evidence="6" key="1">
    <citation type="submission" date="2025-05" db="UniProtKB">
        <authorList>
            <consortium name="Ensembl"/>
        </authorList>
    </citation>
    <scope>IDENTIFICATION</scope>
</reference>
<dbReference type="GO" id="GO:0030276">
    <property type="term" value="F:clathrin binding"/>
    <property type="evidence" value="ECO:0007669"/>
    <property type="project" value="TreeGrafter"/>
</dbReference>
<comment type="similarity">
    <text evidence="1">Belongs to the synaptotagmin family.</text>
</comment>
<dbReference type="GeneTree" id="ENSGT00940000160892"/>
<keyword evidence="7" id="KW-1185">Reference proteome</keyword>
<dbReference type="Ensembl" id="ENSLBET00000006187.1">
    <property type="protein sequence ID" value="ENSLBEP00000005886.1"/>
    <property type="gene ID" value="ENSLBEG00000004542.1"/>
</dbReference>
<evidence type="ECO:0000313" key="6">
    <source>
        <dbReference type="Ensembl" id="ENSLBEP00000005886.1"/>
    </source>
</evidence>
<sequence length="415" mass="46866">MPNIHRSPKSSHPLSRAPPSLTPPIDVFSTTSSHTNTTVNPAAGFINGLLDSIPLPRWAIFIIFVVGVLVILLCCVCICIKCCRRSKKKQKKKKKDEKINLNGKTTTSLVQPDVNDVDYGSAGQLRGKLLYSLDYKAAQSELIVGIKQANSLKAMDLGGSSDPYVKVYVCPDKAKTCETKVFRNTLSPVFNEQFNFQISKSSLLKSTVVMQVFDFNRFSKHNIIGELRVQLCNVDWNHVIEEWEDLGEPAKFEDENLGEICFSLRYVPTAGKLTVVILEAKNLKSMDITGASDPYVKVQLALDRRKWKKRKTTVKRKTLSPYYNESFTFDVTFEQIQKVHLVISLWDHDAMTRNDTMGKIFLGCDATGNQLRHWADMLSNPRRPVAQWHNLLSAEQVNSTLTLKKKIPLSSRLPF</sequence>
<dbReference type="Ensembl" id="ENSLBET00000006202.1">
    <property type="protein sequence ID" value="ENSLBEP00000005901.1"/>
    <property type="gene ID" value="ENSLBEG00000004542.1"/>
</dbReference>
<dbReference type="SMART" id="SM00239">
    <property type="entry name" value="C2"/>
    <property type="match status" value="2"/>
</dbReference>
<evidence type="ECO:0000259" key="5">
    <source>
        <dbReference type="PROSITE" id="PS50004"/>
    </source>
</evidence>
<dbReference type="Pfam" id="PF00168">
    <property type="entry name" value="C2"/>
    <property type="match status" value="2"/>
</dbReference>
<feature type="region of interest" description="Disordered" evidence="3">
    <location>
        <begin position="1"/>
        <end position="20"/>
    </location>
</feature>
<dbReference type="GO" id="GO:0005509">
    <property type="term" value="F:calcium ion binding"/>
    <property type="evidence" value="ECO:0007669"/>
    <property type="project" value="TreeGrafter"/>
</dbReference>
<keyword evidence="4" id="KW-0812">Transmembrane</keyword>
<dbReference type="PRINTS" id="PR00360">
    <property type="entry name" value="C2DOMAIN"/>
</dbReference>
<evidence type="ECO:0000256" key="1">
    <source>
        <dbReference type="ARBA" id="ARBA00006996"/>
    </source>
</evidence>
<proteinExistence type="inferred from homology"/>
<evidence type="ECO:0000313" key="7">
    <source>
        <dbReference type="Proteomes" id="UP000261660"/>
    </source>
</evidence>
<feature type="domain" description="C2" evidence="5">
    <location>
        <begin position="121"/>
        <end position="244"/>
    </location>
</feature>
<feature type="transmembrane region" description="Helical" evidence="4">
    <location>
        <begin position="58"/>
        <end position="83"/>
    </location>
</feature>
<dbReference type="Gene3D" id="2.60.40.150">
    <property type="entry name" value="C2 domain"/>
    <property type="match status" value="2"/>
</dbReference>
<dbReference type="GO" id="GO:0030672">
    <property type="term" value="C:synaptic vesicle membrane"/>
    <property type="evidence" value="ECO:0007669"/>
    <property type="project" value="TreeGrafter"/>
</dbReference>
<accession>A0A3Q3EEH3</accession>
<dbReference type="FunFam" id="2.60.40.150:FF:000182">
    <property type="entry name" value="Synaptotagmin 8"/>
    <property type="match status" value="1"/>
</dbReference>
<dbReference type="GO" id="GO:0031045">
    <property type="term" value="C:dense core granule"/>
    <property type="evidence" value="ECO:0007669"/>
    <property type="project" value="TreeGrafter"/>
</dbReference>
<dbReference type="PANTHER" id="PTHR10024:SF249">
    <property type="entry name" value="SYNAPTOTAGMIN-8"/>
    <property type="match status" value="1"/>
</dbReference>
<evidence type="ECO:0000256" key="2">
    <source>
        <dbReference type="ARBA" id="ARBA00022737"/>
    </source>
</evidence>
<dbReference type="PANTHER" id="PTHR10024">
    <property type="entry name" value="SYNAPTOTAGMIN"/>
    <property type="match status" value="1"/>
</dbReference>
<dbReference type="STRING" id="56723.ENSLBEP00000005886"/>
<dbReference type="SUPFAM" id="SSF49562">
    <property type="entry name" value="C2 domain (Calcium/lipid-binding domain, CaLB)"/>
    <property type="match status" value="2"/>
</dbReference>
<feature type="domain" description="C2" evidence="5">
    <location>
        <begin position="256"/>
        <end position="389"/>
    </location>
</feature>
<evidence type="ECO:0000256" key="4">
    <source>
        <dbReference type="SAM" id="Phobius"/>
    </source>
</evidence>
<dbReference type="PRINTS" id="PR00399">
    <property type="entry name" value="SYNAPTOTAGMN"/>
</dbReference>
<dbReference type="GO" id="GO:0048488">
    <property type="term" value="P:synaptic vesicle endocytosis"/>
    <property type="evidence" value="ECO:0007669"/>
    <property type="project" value="TreeGrafter"/>
</dbReference>
<dbReference type="AlphaFoldDB" id="A0A3Q3EEH3"/>
<dbReference type="GO" id="GO:0001786">
    <property type="term" value="F:phosphatidylserine binding"/>
    <property type="evidence" value="ECO:0007669"/>
    <property type="project" value="TreeGrafter"/>
</dbReference>
<dbReference type="PROSITE" id="PS50004">
    <property type="entry name" value="C2"/>
    <property type="match status" value="2"/>
</dbReference>
<dbReference type="GO" id="GO:0030424">
    <property type="term" value="C:axon"/>
    <property type="evidence" value="ECO:0007669"/>
    <property type="project" value="TreeGrafter"/>
</dbReference>
<dbReference type="InterPro" id="IPR001565">
    <property type="entry name" value="Synaptotagmin"/>
</dbReference>
<evidence type="ECO:0000256" key="3">
    <source>
        <dbReference type="SAM" id="MobiDB-lite"/>
    </source>
</evidence>
<dbReference type="GO" id="GO:0005886">
    <property type="term" value="C:plasma membrane"/>
    <property type="evidence" value="ECO:0007669"/>
    <property type="project" value="TreeGrafter"/>
</dbReference>
<dbReference type="Proteomes" id="UP000261660">
    <property type="component" value="Unplaced"/>
</dbReference>
<dbReference type="InterPro" id="IPR035892">
    <property type="entry name" value="C2_domain_sf"/>
</dbReference>